<gene>
    <name evidence="2" type="ORF">PoB_002429300</name>
</gene>
<protein>
    <submittedName>
        <fullName evidence="2">Uncharacterized protein</fullName>
    </submittedName>
</protein>
<organism evidence="2 3">
    <name type="scientific">Plakobranchus ocellatus</name>
    <dbReference type="NCBI Taxonomy" id="259542"/>
    <lineage>
        <taxon>Eukaryota</taxon>
        <taxon>Metazoa</taxon>
        <taxon>Spiralia</taxon>
        <taxon>Lophotrochozoa</taxon>
        <taxon>Mollusca</taxon>
        <taxon>Gastropoda</taxon>
        <taxon>Heterobranchia</taxon>
        <taxon>Euthyneura</taxon>
        <taxon>Panpulmonata</taxon>
        <taxon>Sacoglossa</taxon>
        <taxon>Placobranchoidea</taxon>
        <taxon>Plakobranchidae</taxon>
        <taxon>Plakobranchus</taxon>
    </lineage>
</organism>
<evidence type="ECO:0000313" key="3">
    <source>
        <dbReference type="Proteomes" id="UP000735302"/>
    </source>
</evidence>
<evidence type="ECO:0000256" key="1">
    <source>
        <dbReference type="SAM" id="MobiDB-lite"/>
    </source>
</evidence>
<name>A0AAV3ZSG7_9GAST</name>
<dbReference type="AlphaFoldDB" id="A0AAV3ZSG7"/>
<comment type="caution">
    <text evidence="2">The sequence shown here is derived from an EMBL/GenBank/DDBJ whole genome shotgun (WGS) entry which is preliminary data.</text>
</comment>
<dbReference type="Proteomes" id="UP000735302">
    <property type="component" value="Unassembled WGS sequence"/>
</dbReference>
<feature type="region of interest" description="Disordered" evidence="1">
    <location>
        <begin position="92"/>
        <end position="174"/>
    </location>
</feature>
<feature type="region of interest" description="Disordered" evidence="1">
    <location>
        <begin position="278"/>
        <end position="307"/>
    </location>
</feature>
<proteinExistence type="predicted"/>
<accession>A0AAV3ZSG7</accession>
<evidence type="ECO:0000313" key="2">
    <source>
        <dbReference type="EMBL" id="GFN97787.1"/>
    </source>
</evidence>
<sequence>MWCPCDLAPNPSDQSASVITETQDVRHRSGWLPAKTFSSQDVQRRLLRFHQTRIYNRSDMPTHLLRNGHELGSSASLILDNLGLGDVNTRSVTTMRSNEKSEKAMQEKLSGLRSKSTNGDDPPQSKFREILERVSDSEHRQSWKEEQPQGVAHVSAQDDADSDETNRDSLSAADEAAGVDQFRLQLNTIRHRRRQFEAYLRSMDFTELGRQLVPPGDINTSPEVCTPSWFVKLLENGVSLNLKPELLIALEDTTSQTESFAVIGSCMKTDSSINITSANSDSPFNNSHSWTENPRYTNDTQSSGPDVISANNRRVRMALCKRCLVSDFRRLGYSSLALSSPVLFVAEEMSDGPESMIALNGENEINVETAWPARRADDIFQGKEHLSSAELTSHFRHLDSKLGHLVQDKPNLVWEQKSRTDQALCNDGIDTRLSLKAKCIGRGQCFITHSACVTQCAPSRIVISGSFPTIQWGHLPFQLIMFPCKKSQSVKGSFTRKSCESNIRLRWRF</sequence>
<reference evidence="2 3" key="1">
    <citation type="journal article" date="2021" name="Elife">
        <title>Chloroplast acquisition without the gene transfer in kleptoplastic sea slugs, Plakobranchus ocellatus.</title>
        <authorList>
            <person name="Maeda T."/>
            <person name="Takahashi S."/>
            <person name="Yoshida T."/>
            <person name="Shimamura S."/>
            <person name="Takaki Y."/>
            <person name="Nagai Y."/>
            <person name="Toyoda A."/>
            <person name="Suzuki Y."/>
            <person name="Arimoto A."/>
            <person name="Ishii H."/>
            <person name="Satoh N."/>
            <person name="Nishiyama T."/>
            <person name="Hasebe M."/>
            <person name="Maruyama T."/>
            <person name="Minagawa J."/>
            <person name="Obokata J."/>
            <person name="Shigenobu S."/>
        </authorList>
    </citation>
    <scope>NUCLEOTIDE SEQUENCE [LARGE SCALE GENOMIC DNA]</scope>
</reference>
<keyword evidence="3" id="KW-1185">Reference proteome</keyword>
<dbReference type="EMBL" id="BLXT01002806">
    <property type="protein sequence ID" value="GFN97787.1"/>
    <property type="molecule type" value="Genomic_DNA"/>
</dbReference>
<feature type="compositionally biased region" description="Basic and acidic residues" evidence="1">
    <location>
        <begin position="126"/>
        <end position="147"/>
    </location>
</feature>
<feature type="compositionally biased region" description="Basic and acidic residues" evidence="1">
    <location>
        <begin position="97"/>
        <end position="106"/>
    </location>
</feature>